<organism evidence="1 2">
    <name type="scientific">[Myrmecia] bisecta</name>
    <dbReference type="NCBI Taxonomy" id="41462"/>
    <lineage>
        <taxon>Eukaryota</taxon>
        <taxon>Viridiplantae</taxon>
        <taxon>Chlorophyta</taxon>
        <taxon>core chlorophytes</taxon>
        <taxon>Trebouxiophyceae</taxon>
        <taxon>Trebouxiales</taxon>
        <taxon>Trebouxiaceae</taxon>
        <taxon>Myrmecia</taxon>
    </lineage>
</organism>
<protein>
    <submittedName>
        <fullName evidence="1">Uncharacterized protein</fullName>
    </submittedName>
</protein>
<dbReference type="InterPro" id="IPR043822">
    <property type="entry name" value="EsV_1_7_cys"/>
</dbReference>
<reference evidence="1 2" key="1">
    <citation type="journal article" date="2024" name="Nat. Commun.">
        <title>Phylogenomics reveals the evolutionary origins of lichenization in chlorophyte algae.</title>
        <authorList>
            <person name="Puginier C."/>
            <person name="Libourel C."/>
            <person name="Otte J."/>
            <person name="Skaloud P."/>
            <person name="Haon M."/>
            <person name="Grisel S."/>
            <person name="Petersen M."/>
            <person name="Berrin J.G."/>
            <person name="Delaux P.M."/>
            <person name="Dal Grande F."/>
            <person name="Keller J."/>
        </authorList>
    </citation>
    <scope>NUCLEOTIDE SEQUENCE [LARGE SCALE GENOMIC DNA]</scope>
    <source>
        <strain evidence="1 2">SAG 2043</strain>
    </source>
</reference>
<keyword evidence="2" id="KW-1185">Reference proteome</keyword>
<accession>A0AAW1PA72</accession>
<proteinExistence type="predicted"/>
<dbReference type="AlphaFoldDB" id="A0AAW1PA72"/>
<name>A0AAW1PA72_9CHLO</name>
<dbReference type="Proteomes" id="UP001489004">
    <property type="component" value="Unassembled WGS sequence"/>
</dbReference>
<dbReference type="SMART" id="SM01425">
    <property type="entry name" value="EsV_1_7"/>
    <property type="match status" value="1"/>
</dbReference>
<gene>
    <name evidence="1" type="ORF">WJX72_002496</name>
</gene>
<dbReference type="EMBL" id="JALJOR010000013">
    <property type="protein sequence ID" value="KAK9806778.1"/>
    <property type="molecule type" value="Genomic_DNA"/>
</dbReference>
<sequence length="151" mass="16330">MAAACAKMHFTPPPHRGSWSTAVGRGSSSAYFRGTPVATPSVRLARPQVARKPLFAYTPTFEASDTGEPSVPEHPSASPFSIPVQGRVYTRKRPKCEQASCSALAHFNDPGAICGRFCAAHREQGMINVVAKHFDGSLSVEHCDSFFFSRC</sequence>
<evidence type="ECO:0000313" key="2">
    <source>
        <dbReference type="Proteomes" id="UP001489004"/>
    </source>
</evidence>
<dbReference type="Pfam" id="PF19114">
    <property type="entry name" value="EsV_1_7_cys"/>
    <property type="match status" value="1"/>
</dbReference>
<evidence type="ECO:0000313" key="1">
    <source>
        <dbReference type="EMBL" id="KAK9806778.1"/>
    </source>
</evidence>
<comment type="caution">
    <text evidence="1">The sequence shown here is derived from an EMBL/GenBank/DDBJ whole genome shotgun (WGS) entry which is preliminary data.</text>
</comment>